<comment type="caution">
    <text evidence="2">The sequence shown here is derived from an EMBL/GenBank/DDBJ whole genome shotgun (WGS) entry which is preliminary data.</text>
</comment>
<gene>
    <name evidence="2" type="ORF">FDV58_03405</name>
</gene>
<sequence>MAEKVGVKLTILIIPLKLLSKRQPPPPKILSLSRVRFQLGDCGDKNRMDRTCCSACGKRREAAIVSGETVVHRIALELRRDGGSLQGVDSHRRVDAGGRATANQENHHAARNTALAWGWKTDDFGEVLVATTTPSHLASIGPLKFHKMAPGGFGGALNNGFMMSTYPMCQAHDCDRLDNALVETGGAQIGLCMRRLDDLRARRRRHDSRLADGPNSRCLSRTDGADPAVGRSCSAT</sequence>
<dbReference type="AlphaFoldDB" id="A0A4U6S8C0"/>
<dbReference type="Proteomes" id="UP000305095">
    <property type="component" value="Unassembled WGS sequence"/>
</dbReference>
<dbReference type="RefSeq" id="WP_137476764.1">
    <property type="nucleotide sequence ID" value="NZ_SZZP01000002.1"/>
</dbReference>
<name>A0A4U6S8C0_BRAEL</name>
<evidence type="ECO:0000313" key="2">
    <source>
        <dbReference type="EMBL" id="TKV83293.1"/>
    </source>
</evidence>
<dbReference type="EMBL" id="SZZP01000002">
    <property type="protein sequence ID" value="TKV83293.1"/>
    <property type="molecule type" value="Genomic_DNA"/>
</dbReference>
<feature type="region of interest" description="Disordered" evidence="1">
    <location>
        <begin position="205"/>
        <end position="236"/>
    </location>
</feature>
<proteinExistence type="predicted"/>
<evidence type="ECO:0000256" key="1">
    <source>
        <dbReference type="SAM" id="MobiDB-lite"/>
    </source>
</evidence>
<reference evidence="2 3" key="1">
    <citation type="submission" date="2019-05" db="EMBL/GenBank/DDBJ databases">
        <title>Draft Genome of Bradyrhizobium elkanii strain SEMIA 938, Used in Commercial Inoculants for Lupinus spp. in Brazil.</title>
        <authorList>
            <person name="Hungria M."/>
            <person name="Delamuta J.R.M."/>
            <person name="Ribeiro R.A."/>
            <person name="Nogueira M.A."/>
        </authorList>
    </citation>
    <scope>NUCLEOTIDE SEQUENCE [LARGE SCALE GENOMIC DNA]</scope>
    <source>
        <strain evidence="2 3">Semia 938</strain>
    </source>
</reference>
<evidence type="ECO:0000313" key="3">
    <source>
        <dbReference type="Proteomes" id="UP000305095"/>
    </source>
</evidence>
<organism evidence="2 3">
    <name type="scientific">Bradyrhizobium elkanii</name>
    <dbReference type="NCBI Taxonomy" id="29448"/>
    <lineage>
        <taxon>Bacteria</taxon>
        <taxon>Pseudomonadati</taxon>
        <taxon>Pseudomonadota</taxon>
        <taxon>Alphaproteobacteria</taxon>
        <taxon>Hyphomicrobiales</taxon>
        <taxon>Nitrobacteraceae</taxon>
        <taxon>Bradyrhizobium</taxon>
    </lineage>
</organism>
<protein>
    <submittedName>
        <fullName evidence="2">Uncharacterized protein</fullName>
    </submittedName>
</protein>
<accession>A0A4U6S8C0</accession>